<comment type="caution">
    <text evidence="1">The sequence shown here is derived from an EMBL/GenBank/DDBJ whole genome shotgun (WGS) entry which is preliminary data.</text>
</comment>
<sequence>MFRSCNCIGGNPASAWIEPTLKFGLLLTECCSPHRKMGYTIGQDGGTP</sequence>
<proteinExistence type="predicted"/>
<organism evidence="1 2">
    <name type="scientific">Porphyromonas gingivalis F0570</name>
    <dbReference type="NCBI Taxonomy" id="1227271"/>
    <lineage>
        <taxon>Bacteria</taxon>
        <taxon>Pseudomonadati</taxon>
        <taxon>Bacteroidota</taxon>
        <taxon>Bacteroidia</taxon>
        <taxon>Bacteroidales</taxon>
        <taxon>Porphyromonadaceae</taxon>
        <taxon>Porphyromonas</taxon>
    </lineage>
</organism>
<dbReference type="HOGENOM" id="CLU_3156201_0_0_10"/>
<reference evidence="1 2" key="1">
    <citation type="submission" date="2013-06" db="EMBL/GenBank/DDBJ databases">
        <authorList>
            <person name="Weinstock G."/>
            <person name="Sodergren E."/>
            <person name="Lobos E.A."/>
            <person name="Fulton L."/>
            <person name="Fulton R."/>
            <person name="Courtney L."/>
            <person name="Fronick C."/>
            <person name="O'Laughlin M."/>
            <person name="Godfrey J."/>
            <person name="Wilson R.M."/>
            <person name="Miner T."/>
            <person name="Farmer C."/>
            <person name="Delehaunty K."/>
            <person name="Cordes M."/>
            <person name="Minx P."/>
            <person name="Tomlinson C."/>
            <person name="Chen J."/>
            <person name="Wollam A."/>
            <person name="Pepin K.H."/>
            <person name="Bhonagiri V."/>
            <person name="Zhang X."/>
            <person name="Warren W."/>
            <person name="Mitreva M."/>
            <person name="Mardis E.R."/>
            <person name="Wilson R.K."/>
        </authorList>
    </citation>
    <scope>NUCLEOTIDE SEQUENCE [LARGE SCALE GENOMIC DNA]</scope>
    <source>
        <strain evidence="1 2">F0570</strain>
    </source>
</reference>
<name>A0A0E2LLX7_PORGN</name>
<dbReference type="AlphaFoldDB" id="A0A0E2LLX7"/>
<protein>
    <submittedName>
        <fullName evidence="1">Uncharacterized protein</fullName>
    </submittedName>
</protein>
<dbReference type="EMBL" id="AWUW01000161">
    <property type="protein sequence ID" value="ERJ63548.1"/>
    <property type="molecule type" value="Genomic_DNA"/>
</dbReference>
<evidence type="ECO:0000313" key="2">
    <source>
        <dbReference type="Proteomes" id="UP000016630"/>
    </source>
</evidence>
<evidence type="ECO:0000313" key="1">
    <source>
        <dbReference type="EMBL" id="ERJ63548.1"/>
    </source>
</evidence>
<accession>A0A0E2LLX7</accession>
<dbReference type="Proteomes" id="UP000016630">
    <property type="component" value="Unassembled WGS sequence"/>
</dbReference>
<dbReference type="PATRIC" id="fig|1227271.3.peg.2065"/>
<gene>
    <name evidence="1" type="ORF">HMPREF1555_02356</name>
</gene>